<keyword evidence="2" id="KW-0175">Coiled coil</keyword>
<evidence type="ECO:0000259" key="3">
    <source>
        <dbReference type="Pfam" id="PF05065"/>
    </source>
</evidence>
<dbReference type="Gene3D" id="3.30.2400.10">
    <property type="entry name" value="Major capsid protein gp5"/>
    <property type="match status" value="1"/>
</dbReference>
<evidence type="ECO:0000256" key="2">
    <source>
        <dbReference type="SAM" id="Coils"/>
    </source>
</evidence>
<dbReference type="AlphaFoldDB" id="K6Y7D8"/>
<dbReference type="EMBL" id="BAEN01000035">
    <property type="protein sequence ID" value="GAC14137.1"/>
    <property type="molecule type" value="Genomic_DNA"/>
</dbReference>
<comment type="subcellular location">
    <subcellularLocation>
        <location evidence="1">Virion</location>
    </subcellularLocation>
</comment>
<feature type="domain" description="Phage capsid-like C-terminal" evidence="3">
    <location>
        <begin position="105"/>
        <end position="382"/>
    </location>
</feature>
<name>K6Y7D8_9ALTE</name>
<evidence type="ECO:0000256" key="1">
    <source>
        <dbReference type="ARBA" id="ARBA00004328"/>
    </source>
</evidence>
<dbReference type="NCBIfam" id="TIGR01554">
    <property type="entry name" value="major_cap_HK97"/>
    <property type="match status" value="1"/>
</dbReference>
<evidence type="ECO:0000313" key="4">
    <source>
        <dbReference type="EMBL" id="GAC14137.1"/>
    </source>
</evidence>
<accession>K6Y7D8</accession>
<dbReference type="STRING" id="1127673.GLIP_1503"/>
<dbReference type="InterPro" id="IPR024455">
    <property type="entry name" value="Phage_capsid"/>
</dbReference>
<dbReference type="Proteomes" id="UP000006334">
    <property type="component" value="Unassembled WGS sequence"/>
</dbReference>
<protein>
    <recommendedName>
        <fullName evidence="3">Phage capsid-like C-terminal domain-containing protein</fullName>
    </recommendedName>
</protein>
<dbReference type="InterPro" id="IPR054612">
    <property type="entry name" value="Phage_capsid-like_C"/>
</dbReference>
<dbReference type="SUPFAM" id="SSF56563">
    <property type="entry name" value="Major capsid protein gp5"/>
    <property type="match status" value="1"/>
</dbReference>
<keyword evidence="5" id="KW-1185">Reference proteome</keyword>
<gene>
    <name evidence="4" type="ORF">GLIP_1503</name>
</gene>
<reference evidence="4 5" key="1">
    <citation type="journal article" date="2017" name="Antonie Van Leeuwenhoek">
        <title>Rhizobium rhizosphaerae sp. nov., a novel species isolated from rice rhizosphere.</title>
        <authorList>
            <person name="Zhao J.J."/>
            <person name="Zhang J."/>
            <person name="Zhang R.J."/>
            <person name="Zhang C.W."/>
            <person name="Yin H.Q."/>
            <person name="Zhang X.X."/>
        </authorList>
    </citation>
    <scope>NUCLEOTIDE SEQUENCE [LARGE SCALE GENOMIC DNA]</scope>
    <source>
        <strain evidence="4 5">E3</strain>
    </source>
</reference>
<dbReference type="RefSeq" id="WP_008843953.1">
    <property type="nucleotide sequence ID" value="NZ_BAEN01000035.1"/>
</dbReference>
<dbReference type="Pfam" id="PF05065">
    <property type="entry name" value="Phage_capsid"/>
    <property type="match status" value="1"/>
</dbReference>
<feature type="coiled-coil region" evidence="2">
    <location>
        <begin position="33"/>
        <end position="60"/>
    </location>
</feature>
<dbReference type="OrthoDB" id="9786516at2"/>
<organism evidence="4 5">
    <name type="scientific">Aliiglaciecola lipolytica E3</name>
    <dbReference type="NCBI Taxonomy" id="1127673"/>
    <lineage>
        <taxon>Bacteria</taxon>
        <taxon>Pseudomonadati</taxon>
        <taxon>Pseudomonadota</taxon>
        <taxon>Gammaproteobacteria</taxon>
        <taxon>Alteromonadales</taxon>
        <taxon>Alteromonadaceae</taxon>
        <taxon>Aliiglaciecola</taxon>
    </lineage>
</organism>
<dbReference type="Gene3D" id="3.30.2320.10">
    <property type="entry name" value="hypothetical protein PF0899 domain"/>
    <property type="match status" value="1"/>
</dbReference>
<dbReference type="eggNOG" id="COG4653">
    <property type="taxonomic scope" value="Bacteria"/>
</dbReference>
<sequence>MKKLLELRSTKAELHKQMKAIVTTAETEKRSLTNNESTKFAELQKQITDLNQKIECEEVLADNERSLITGETPESKIDKPSNEELRAFVQTGDQRSLSAGTNADGGYTVIPAIDKDITKVLKETSVFRQNATTKTTSTEKYEKLVSVGGTSATWADEGDTRNETNTSQLEKVQIAVHSLYAYPKTTQGLLDWSDFDVSGWLSSEVADETGLKEEAAFWTGDGSKKPKGLLSYTRDSANDASRTFGELQEIESSTTGVIDGDDLITLSHTLRTAYRMAAKFYMNDAMLEKVRKLKDNDDNYLFRAGIAEGAPDTLLGKPIVIAEEMSDDLIGYGDLARAYYVIDHTSGTRMIRDNITLPGWVRMLTTRYVGGGLVDSNAIKFLVPKAA</sequence>
<comment type="caution">
    <text evidence="4">The sequence shown here is derived from an EMBL/GenBank/DDBJ whole genome shotgun (WGS) entry which is preliminary data.</text>
</comment>
<proteinExistence type="predicted"/>
<evidence type="ECO:0000313" key="5">
    <source>
        <dbReference type="Proteomes" id="UP000006334"/>
    </source>
</evidence>